<evidence type="ECO:0000313" key="3">
    <source>
        <dbReference type="Proteomes" id="UP000821853"/>
    </source>
</evidence>
<sequence length="151" mass="17174">MTVPTKSRTLLAKTWCASRESETSEAQVIKLSTWNSCVHITSASITPQSSRIAPSGANSVKDLGTDPSKGRSCQGLRRIRWGPTNERKKKYERKAEKTALQRIRHRHSLRRQRLPETPPVFIRTITWPRVGASVYTCCVRVVRISDFRLRG</sequence>
<gene>
    <name evidence="2" type="ORF">HPB48_000152</name>
</gene>
<protein>
    <submittedName>
        <fullName evidence="2">Uncharacterized protein</fullName>
    </submittedName>
</protein>
<comment type="caution">
    <text evidence="2">The sequence shown here is derived from an EMBL/GenBank/DDBJ whole genome shotgun (WGS) entry which is preliminary data.</text>
</comment>
<reference evidence="2 3" key="1">
    <citation type="journal article" date="2020" name="Cell">
        <title>Large-Scale Comparative Analyses of Tick Genomes Elucidate Their Genetic Diversity and Vector Capacities.</title>
        <authorList>
            <consortium name="Tick Genome and Microbiome Consortium (TIGMIC)"/>
            <person name="Jia N."/>
            <person name="Wang J."/>
            <person name="Shi W."/>
            <person name="Du L."/>
            <person name="Sun Y."/>
            <person name="Zhan W."/>
            <person name="Jiang J.F."/>
            <person name="Wang Q."/>
            <person name="Zhang B."/>
            <person name="Ji P."/>
            <person name="Bell-Sakyi L."/>
            <person name="Cui X.M."/>
            <person name="Yuan T.T."/>
            <person name="Jiang B.G."/>
            <person name="Yang W.F."/>
            <person name="Lam T.T."/>
            <person name="Chang Q.C."/>
            <person name="Ding S.J."/>
            <person name="Wang X.J."/>
            <person name="Zhu J.G."/>
            <person name="Ruan X.D."/>
            <person name="Zhao L."/>
            <person name="Wei J.T."/>
            <person name="Ye R.Z."/>
            <person name="Que T.C."/>
            <person name="Du C.H."/>
            <person name="Zhou Y.H."/>
            <person name="Cheng J.X."/>
            <person name="Dai P.F."/>
            <person name="Guo W.B."/>
            <person name="Han X.H."/>
            <person name="Huang E.J."/>
            <person name="Li L.F."/>
            <person name="Wei W."/>
            <person name="Gao Y.C."/>
            <person name="Liu J.Z."/>
            <person name="Shao H.Z."/>
            <person name="Wang X."/>
            <person name="Wang C.C."/>
            <person name="Yang T.C."/>
            <person name="Huo Q.B."/>
            <person name="Li W."/>
            <person name="Chen H.Y."/>
            <person name="Chen S.E."/>
            <person name="Zhou L.G."/>
            <person name="Ni X.B."/>
            <person name="Tian J.H."/>
            <person name="Sheng Y."/>
            <person name="Liu T."/>
            <person name="Pan Y.S."/>
            <person name="Xia L.Y."/>
            <person name="Li J."/>
            <person name="Zhao F."/>
            <person name="Cao W.C."/>
        </authorList>
    </citation>
    <scope>NUCLEOTIDE SEQUENCE [LARGE SCALE GENOMIC DNA]</scope>
    <source>
        <strain evidence="2">HaeL-2018</strain>
    </source>
</reference>
<accession>A0A9J6G4Q6</accession>
<evidence type="ECO:0000256" key="1">
    <source>
        <dbReference type="SAM" id="MobiDB-lite"/>
    </source>
</evidence>
<keyword evidence="3" id="KW-1185">Reference proteome</keyword>
<dbReference type="Proteomes" id="UP000821853">
    <property type="component" value="Chromosome 3"/>
</dbReference>
<proteinExistence type="predicted"/>
<evidence type="ECO:0000313" key="2">
    <source>
        <dbReference type="EMBL" id="KAH9369436.1"/>
    </source>
</evidence>
<dbReference type="EMBL" id="JABSTR010000005">
    <property type="protein sequence ID" value="KAH9369436.1"/>
    <property type="molecule type" value="Genomic_DNA"/>
</dbReference>
<name>A0A9J6G4Q6_HAELO</name>
<dbReference type="AlphaFoldDB" id="A0A9J6G4Q6"/>
<dbReference type="VEuPathDB" id="VectorBase:HLOH_059786"/>
<feature type="compositionally biased region" description="Polar residues" evidence="1">
    <location>
        <begin position="48"/>
        <end position="58"/>
    </location>
</feature>
<feature type="region of interest" description="Disordered" evidence="1">
    <location>
        <begin position="48"/>
        <end position="74"/>
    </location>
</feature>
<organism evidence="2 3">
    <name type="scientific">Haemaphysalis longicornis</name>
    <name type="common">Bush tick</name>
    <dbReference type="NCBI Taxonomy" id="44386"/>
    <lineage>
        <taxon>Eukaryota</taxon>
        <taxon>Metazoa</taxon>
        <taxon>Ecdysozoa</taxon>
        <taxon>Arthropoda</taxon>
        <taxon>Chelicerata</taxon>
        <taxon>Arachnida</taxon>
        <taxon>Acari</taxon>
        <taxon>Parasitiformes</taxon>
        <taxon>Ixodida</taxon>
        <taxon>Ixodoidea</taxon>
        <taxon>Ixodidae</taxon>
        <taxon>Haemaphysalinae</taxon>
        <taxon>Haemaphysalis</taxon>
    </lineage>
</organism>